<dbReference type="EMBL" id="JBGBPQ010000013">
    <property type="protein sequence ID" value="KAL1511981.1"/>
    <property type="molecule type" value="Genomic_DNA"/>
</dbReference>
<protein>
    <recommendedName>
        <fullName evidence="11">Vacuolar protein sorting-associated protein 13</fullName>
    </recommendedName>
</protein>
<keyword evidence="10" id="KW-1185">Reference proteome</keyword>
<reference evidence="9 10" key="1">
    <citation type="journal article" date="2024" name="Science">
        <title>Giant polyketide synthase enzymes in the biosynthesis of giant marine polyether toxins.</title>
        <authorList>
            <person name="Fallon T.R."/>
            <person name="Shende V.V."/>
            <person name="Wierzbicki I.H."/>
            <person name="Pendleton A.L."/>
            <person name="Watervoot N.F."/>
            <person name="Auber R.P."/>
            <person name="Gonzalez D.J."/>
            <person name="Wisecaver J.H."/>
            <person name="Moore B.S."/>
        </authorList>
    </citation>
    <scope>NUCLEOTIDE SEQUENCE [LARGE SCALE GENOMIC DNA]</scope>
    <source>
        <strain evidence="9 10">12B1</strain>
    </source>
</reference>
<dbReference type="GO" id="GO:0098588">
    <property type="term" value="C:bounding membrane of organelle"/>
    <property type="evidence" value="ECO:0007669"/>
    <property type="project" value="UniProtKB-ARBA"/>
</dbReference>
<evidence type="ECO:0000313" key="9">
    <source>
        <dbReference type="EMBL" id="KAL1511981.1"/>
    </source>
</evidence>
<feature type="domain" description="Vacuolar protein sorting-associated protein 13 VPS13 adaptor binding" evidence="7">
    <location>
        <begin position="2955"/>
        <end position="3185"/>
    </location>
</feature>
<evidence type="ECO:0000259" key="7">
    <source>
        <dbReference type="Pfam" id="PF25036"/>
    </source>
</evidence>
<dbReference type="GO" id="GO:0005737">
    <property type="term" value="C:cytoplasm"/>
    <property type="evidence" value="ECO:0007669"/>
    <property type="project" value="UniProtKB-ARBA"/>
</dbReference>
<feature type="compositionally biased region" description="Basic and acidic residues" evidence="4">
    <location>
        <begin position="848"/>
        <end position="865"/>
    </location>
</feature>
<dbReference type="PANTHER" id="PTHR16166:SF93">
    <property type="entry name" value="INTERMEMBRANE LIPID TRANSFER PROTEIN VPS13"/>
    <property type="match status" value="1"/>
</dbReference>
<sequence length="3825" mass="416221">MFEGIVASVLERLLGQYVEGLDRASLKVAVWSGDVTLTDVMLKREACYALGLPVNIKSGSISKISVKIPWSKLGSEPVSITLDGVFLVSGPLDEGNLSDSARREWAWARKLQQLEAYLPGLLQQLAKGSPGADGAPTQEEAKAGGADNLSLVSKVVHNIQLSLRDIHLRFEDAHHSTLPFALGVTLSELSATTTDSRGNTAFSVDAKLQLKKLHVRELAVYHECGCRKMYQASLTQQETAAWLRSMLPRQPGTGASTGGQSPLEESYLIKPVSCNARLAMRPAAVALQGNQPQVDVQVSLRAVAIRLSEQQLRDAARLMEYMNGVLASGADADAAKASLGELKHAALPADPRGRWILAFECVRAESRRLRGWRLHAPGFFEARRTARLRYVSLFKRAQKRKWLKPLTPDEELELRRMERDELQVEDIVQFRAFAHVQLQAEDVHYSSVEAAPKQEKKSTWMGWLMGSSTQTVPQFVDVGVEIELSAEQRETLASFLAGNDDSSSESLANASSEYVQYSLNVSLELLSFALVQPFAEAPPELEKRIHLEELATLSLSGFHLGIAKRVAGMSAKGSLDAMELLDCSVPQGSIGRNIVTPARSSSSTVDDAGGLPAPQWQFSFIQSPSGRPEAYAVEICISSPLEIIHKARLMRRVSEFFAVVGETERAELAHLVTESAQQAFRHLTEETLSAIQARRTTFALSMKLAAPRLILAEDLSDPRTSLLILDMGDIHVASVPQPKAEDVLAGDLEKAAAYNRYNVEISSMQILLTPAHLDWRSHHVQLEQRLNIVYQFGLQLECLTCILPSNAHNMDELIVHGSLSEKSSPSINLRLSSEQCLKVMTIFRANREEQPESHPHGVAQPKEDEASTALATADTQAPLRVRATMKLQSIMLMLADALEGKERELAMLRTSDISLEVSQNSNGTQASFVLGSLMLDDRTERPGDGESNFHILNSNPDLSCFGVSKAPTTPGEGKTHLVRMLYKSDTEGLQSELELHFNRLHVEWNADTIASLLTLARTPFADDDVVKEEFQDAVEEVDESAAAPAAEGTLKVRAYLQSLSVSLNEEGTDARLALLGMEGLEAHVTFAGGGMTVSGQLGNLTAQDTYTAPSTPYEMLGLRSAEEHSLLTFEYEAPSEAVRAVARAAMKYDSSVRVRMSSVQLSYWHPAVMRTVNYMLEGVLGALMSATANTVAHMARSMMGSPEVSAMSLDVVVESPLVNLPTVAGGTDGFSADLGRLSVHNTLEHRAAAQSKLASAAGLEGEASLDCWSVTIEQMHLHARRSEESAITPEEAELLSDMAFDVTVERGVGASAGRALVVSATGGELACRCSKAQYVLLMRVFSLNLAGAGDRHTVQLQQLATERPNTHASPAPPPRERAGVSFTHAIVPETAATMLVRLNLPLVTLELRNEDALSEGGLARISMRSYAIEYTNSRGGVQVALALDALRADDLLHGGTEFVKTVHGSTTESTQFVHLEYSRNFDVTESELELHFSRLHVEWNADTIASLLTLARTPFADDDVMEEEFQDAVEEVDESAAARAAEGTLKVRAYLQSLSVSLNEEGTDARLALLGMEGLEAHVTFAGGGMTVSGQLGNLTAQDTYTAPSTPYEMLGLRSAEEHSLLTFEYEAPSEAVRAVARAAMKYDSSVRVRMSSVQLSYWHPAVMRTVNYMLEGVLGALMSATANTVAHMARSMMGSPEVSAMSLDVVVESPLVNLPTVAGGTDGFSADLGRLSVHNTLEHRAAAQSKLASAAGLEGEASLDCWSVTIEQMHLHARRSEESAITPEEAELLSDMAFDVTVERGVGASAGRALVVSATGGELACRCSKAQYVLLMRVFSLNLAGAGDRHTVQDDGIRVHADQKPDDEGDSAEAAEIAFLEESTTLTMNLKFNLGSAALQLDDEEGSLVSIALRRLGVDYKQNGKSGSEIECSCGAVEMCNARKGAGMRALLCADANLPQKPKDESAPLSPPQVQFIYSNELPSGNRVIVANVHGTKMLLVPVVFASVHAFFVSGGDASKETQQDDHGVSPSPPSPSRATAYAMSSAMLSPLETGRRKVQSHVTSTPRSTASGGTLQVRLWLDASELVLPKDADKLDGESIALRGALCAKYHDSHGHDQLDLEVMQLQLKVIHESVASTVLAPTSLSAKISRGPSHTGSKVEMSLMIDEQVDCCISYKDCKLAADIAFELRGAAASGDTVDDAPSISVGGRVDEMDVESFTMKELRTIIKAAGLAFEDCIERGDVQARAREAQQRMKEQGVTLLYSDISEDRDLMVRNPTQPQVSCAVQVEGFRLVLINDLNGRTAPLVSTMIRPLAFMGSGTSAHFELGGEVGINIDMRNANMSLWEPLLEPFKFELTASMINGKDKLNDVKFEAKKPMNLNLSSDMCVLLSSTVITLFEDVTGSAKVGVGEDVFTPFTICNEIGLVLRYGRSRAGPPEAILLPAERQAFNFWPELDDRLLLCDPKGPPPTSLCLAVDGWNQVHDVPIERVGKQLVDLHSPKNAGVRARIICETTLVNDERRVRIMSTTQLRNQTRELLCVRIGRPNQQADSIHTLAPGETLPMPPQHGSFAYRVCLRPMDGDYDWSSQCSIPSDDGSIQPAGSASFRCPLMSHANHAWHCVMHHEGRKQGICEVRILPSMMLTNLLSSTLHFELTDPKSSACTSWTVKSGDTLPLHAFVANAALYLSVHVKGYGPSQHLLVSVPAPTDESNTIKRSLHVFDRYRNTLSISACSERLQSSVHRLSLWAPYWVINNTGLPLLIRQVGATHGFTGDEPTVVREIVCENQRRPTAFHNFSAKNLYPTDVHGPFSDEHMKRKYMNLSSVWLPPGWIWLDDKWELERSATDSDDAGWQYGVGWTTGWSAEANALAIVRRRRWARNRIRPSAMSQAALATMTDGAIDQLGFEDLQVLLNTVGCSTEQVTELADLRHLCRRARDAARHQQAENGSSLAEGVATPVMPPVQEKTNLEVQLPSSRWSPPVNLEAVGTHALLELQPMPHGQPRSGSYQLGISIHACPGQFGRSKMLTISHRVVLCNQLTQPIAYKQHNSAFIGQLLRPGEKAPFHWQQANIARLLSISLVHAGKTKDEALSSCDWSCAFPIEEVGDMTIVSRMQNSREKVFILVDVQVSGSEIKVIFAAQDSALAPYRIDNMSHHALIVSQSPCHELQHPRVIEEIHPGVQLPFAWEQVVNRPQLDLHVAGQRLRLCLDDLQLSQTFNVHAADGRVERLRYRMLMDGPVKVLQVMHAMGQRQGSSKFDDDGRLRRKLNVSFGLVGLSLIDKTPRELLYFTAAGVSLAINESAVRSSVHLTVQRLQVDNQLAGATFPVMLCPSWSEEESALNSRPPTVELLLQRNSAAPGVYFFETVSLRIQTLRLLVDTILVREFLLFFWLLYADITHLLASLLHTLGYHNEESTVRQTQKIYLRWLNIQPLRLIISCRSVYGGRMLDSLTEGVPAGAIGLLNSAGALLANIDKMPLLLKALVLDNCFAPVDVLASLVGASYKEQILAQLYKVVLSIDLLGNPRNFWNHMATGVTDAFYEPLNGILEGPEEFAQGVLRGGKSLTTNVVLGVTGSIGKIAGSMAKGVAELTLDQAYLAKRAPTSSPRSLEQGMVAGAEGFGRAFKSGLSGFVSKPLEGARKGGLEGLAKGFAQGTVGLLVKPMVGLADGISSASEGLTSYATETKHEERQRLPRALGPAGELTPFSEMSARMQQLLVSLDDNRSGGTSRGRFCGHAFCGGPADFGKKVVLTTTSHIVEVALNTGSSGGGGNSIQWTERLPFVAAVEETPNEVVLHLRDGGMRFIACSHPHALQELFSLLNKAVTGISS</sequence>
<feature type="domain" description="Intermembrane lipid transfer protein VPS13-like C-terminal" evidence="8">
    <location>
        <begin position="3688"/>
        <end position="3795"/>
    </location>
</feature>
<dbReference type="GO" id="GO:0045053">
    <property type="term" value="P:protein retention in Golgi apparatus"/>
    <property type="evidence" value="ECO:0007669"/>
    <property type="project" value="TreeGrafter"/>
</dbReference>
<evidence type="ECO:0000256" key="1">
    <source>
        <dbReference type="ARBA" id="ARBA00006545"/>
    </source>
</evidence>
<keyword evidence="3" id="KW-0445">Lipid transport</keyword>
<dbReference type="GO" id="GO:0006869">
    <property type="term" value="P:lipid transport"/>
    <property type="evidence" value="ECO:0007669"/>
    <property type="project" value="UniProtKB-KW"/>
</dbReference>
<dbReference type="Pfam" id="PF12624">
    <property type="entry name" value="VPS13_N"/>
    <property type="match status" value="1"/>
</dbReference>
<evidence type="ECO:0008006" key="11">
    <source>
        <dbReference type="Google" id="ProtNLM"/>
    </source>
</evidence>
<keyword evidence="2" id="KW-0813">Transport</keyword>
<evidence type="ECO:0000259" key="5">
    <source>
        <dbReference type="Pfam" id="PF06398"/>
    </source>
</evidence>
<evidence type="ECO:0000256" key="2">
    <source>
        <dbReference type="ARBA" id="ARBA00022448"/>
    </source>
</evidence>
<dbReference type="Pfam" id="PF25036">
    <property type="entry name" value="VPS13_VAB"/>
    <property type="match status" value="2"/>
</dbReference>
<evidence type="ECO:0000256" key="3">
    <source>
        <dbReference type="ARBA" id="ARBA00023055"/>
    </source>
</evidence>
<evidence type="ECO:0000259" key="6">
    <source>
        <dbReference type="Pfam" id="PF12624"/>
    </source>
</evidence>
<dbReference type="Pfam" id="PF25037">
    <property type="entry name" value="VPS13_C"/>
    <property type="match status" value="1"/>
</dbReference>
<dbReference type="InterPro" id="IPR026854">
    <property type="entry name" value="VPS13_N"/>
</dbReference>
<proteinExistence type="inferred from homology"/>
<gene>
    <name evidence="9" type="ORF">AB1Y20_005257</name>
</gene>
<dbReference type="PANTHER" id="PTHR16166">
    <property type="entry name" value="VACUOLAR PROTEIN SORTING-ASSOCIATED PROTEIN VPS13"/>
    <property type="match status" value="1"/>
</dbReference>
<organism evidence="9 10">
    <name type="scientific">Prymnesium parvum</name>
    <name type="common">Toxic golden alga</name>
    <dbReference type="NCBI Taxonomy" id="97485"/>
    <lineage>
        <taxon>Eukaryota</taxon>
        <taxon>Haptista</taxon>
        <taxon>Haptophyta</taxon>
        <taxon>Prymnesiophyceae</taxon>
        <taxon>Prymnesiales</taxon>
        <taxon>Prymnesiaceae</taxon>
        <taxon>Prymnesium</taxon>
    </lineage>
</organism>
<name>A0AB34J432_PRYPA</name>
<dbReference type="Pfam" id="PF06398">
    <property type="entry name" value="Pex24p"/>
    <property type="match status" value="1"/>
</dbReference>
<evidence type="ECO:0000259" key="8">
    <source>
        <dbReference type="Pfam" id="PF25037"/>
    </source>
</evidence>
<dbReference type="InterPro" id="IPR010482">
    <property type="entry name" value="TECPR1-like_DysF"/>
</dbReference>
<comment type="caution">
    <text evidence="9">The sequence shown here is derived from an EMBL/GenBank/DDBJ whole genome shotgun (WGS) entry which is preliminary data.</text>
</comment>
<dbReference type="InterPro" id="IPR026847">
    <property type="entry name" value="VPS13"/>
</dbReference>
<accession>A0AB34J432</accession>
<dbReference type="InterPro" id="IPR009543">
    <property type="entry name" value="VPS13_VAB"/>
</dbReference>
<dbReference type="GO" id="GO:0006623">
    <property type="term" value="P:protein targeting to vacuole"/>
    <property type="evidence" value="ECO:0007669"/>
    <property type="project" value="TreeGrafter"/>
</dbReference>
<dbReference type="InterPro" id="IPR056748">
    <property type="entry name" value="VPS13-like_C"/>
</dbReference>
<feature type="region of interest" description="Disordered" evidence="4">
    <location>
        <begin position="2016"/>
        <end position="2037"/>
    </location>
</feature>
<dbReference type="Proteomes" id="UP001515480">
    <property type="component" value="Unassembled WGS sequence"/>
</dbReference>
<feature type="domain" description="TECPR1-like DysF" evidence="5">
    <location>
        <begin position="2779"/>
        <end position="2877"/>
    </location>
</feature>
<feature type="compositionally biased region" description="Basic and acidic residues" evidence="4">
    <location>
        <begin position="2016"/>
        <end position="2025"/>
    </location>
</feature>
<feature type="domain" description="Vacuolar protein sorting-associated protein 13 VPS13 adaptor binding" evidence="7">
    <location>
        <begin position="2470"/>
        <end position="2768"/>
    </location>
</feature>
<feature type="region of interest" description="Disordered" evidence="4">
    <location>
        <begin position="848"/>
        <end position="870"/>
    </location>
</feature>
<evidence type="ECO:0000256" key="4">
    <source>
        <dbReference type="SAM" id="MobiDB-lite"/>
    </source>
</evidence>
<evidence type="ECO:0000313" key="10">
    <source>
        <dbReference type="Proteomes" id="UP001515480"/>
    </source>
</evidence>
<comment type="similarity">
    <text evidence="1">Belongs to the VPS13 family.</text>
</comment>
<feature type="domain" description="Chorein N-terminal" evidence="6">
    <location>
        <begin position="1"/>
        <end position="853"/>
    </location>
</feature>